<dbReference type="Proteomes" id="UP000184498">
    <property type="component" value="Unassembled WGS sequence"/>
</dbReference>
<reference evidence="2" key="1">
    <citation type="submission" date="2016-11" db="EMBL/GenBank/DDBJ databases">
        <authorList>
            <person name="Varghese N."/>
            <person name="Submissions S."/>
        </authorList>
    </citation>
    <scope>NUCLEOTIDE SEQUENCE [LARGE SCALE GENOMIC DNA]</scope>
    <source>
        <strain evidence="2">DSM 18016</strain>
    </source>
</reference>
<evidence type="ECO:0000313" key="2">
    <source>
        <dbReference type="Proteomes" id="UP000184498"/>
    </source>
</evidence>
<organism evidence="1 2">
    <name type="scientific">Epilithonimonas mollis</name>
    <dbReference type="NCBI Taxonomy" id="216903"/>
    <lineage>
        <taxon>Bacteria</taxon>
        <taxon>Pseudomonadati</taxon>
        <taxon>Bacteroidota</taxon>
        <taxon>Flavobacteriia</taxon>
        <taxon>Flavobacteriales</taxon>
        <taxon>Weeksellaceae</taxon>
        <taxon>Chryseobacterium group</taxon>
        <taxon>Epilithonimonas</taxon>
    </lineage>
</organism>
<sequence>MKNNITWYNKNFRFVFSPNSFIAFQIDCEFDIINSDRFLVGARQLYKYITWKNAEIVLKSAENMKTDKTTIKFRKYGKIEIYVK</sequence>
<keyword evidence="2" id="KW-1185">Reference proteome</keyword>
<dbReference type="RefSeq" id="WP_072999723.1">
    <property type="nucleotide sequence ID" value="NZ_FRAM01000004.1"/>
</dbReference>
<dbReference type="EMBL" id="FRAM01000004">
    <property type="protein sequence ID" value="SHK63434.1"/>
    <property type="molecule type" value="Genomic_DNA"/>
</dbReference>
<dbReference type="STRING" id="216903.SAMN05444371_3085"/>
<evidence type="ECO:0000313" key="1">
    <source>
        <dbReference type="EMBL" id="SHK63434.1"/>
    </source>
</evidence>
<dbReference type="AlphaFoldDB" id="A0A1M6U2Q6"/>
<proteinExistence type="predicted"/>
<accession>A0A1M6U2Q6</accession>
<dbReference type="OrthoDB" id="9877737at2"/>
<name>A0A1M6U2Q6_9FLAO</name>
<gene>
    <name evidence="1" type="ORF">SAMN05444371_3085</name>
</gene>
<protein>
    <submittedName>
        <fullName evidence="1">Uncharacterized protein</fullName>
    </submittedName>
</protein>